<dbReference type="AlphaFoldDB" id="A0A6A4XAW6"/>
<evidence type="ECO:0000256" key="1">
    <source>
        <dbReference type="SAM" id="MobiDB-lite"/>
    </source>
</evidence>
<protein>
    <submittedName>
        <fullName evidence="3">Gag-Pro-Pol polyprotein</fullName>
    </submittedName>
</protein>
<dbReference type="Proteomes" id="UP000440578">
    <property type="component" value="Unassembled WGS sequence"/>
</dbReference>
<dbReference type="InterPro" id="IPR050951">
    <property type="entry name" value="Retrovirus_Pol_polyprotein"/>
</dbReference>
<accession>A0A6A4XAW6</accession>
<dbReference type="PANTHER" id="PTHR37984:SF5">
    <property type="entry name" value="PROTEIN NYNRIN-LIKE"/>
    <property type="match status" value="1"/>
</dbReference>
<evidence type="ECO:0000313" key="4">
    <source>
        <dbReference type="Proteomes" id="UP000440578"/>
    </source>
</evidence>
<feature type="region of interest" description="Disordered" evidence="1">
    <location>
        <begin position="190"/>
        <end position="233"/>
    </location>
</feature>
<keyword evidence="4" id="KW-1185">Reference proteome</keyword>
<dbReference type="PANTHER" id="PTHR37984">
    <property type="entry name" value="PROTEIN CBG26694"/>
    <property type="match status" value="1"/>
</dbReference>
<sequence>MTKIKASTKIWRQARGKLSVETVWFRVGVDVTHVQGSHYLSMIDCGPSRFAIWKRLIRQDARSMIQQLELVFLERGAPKELLIDNYPAFRASAFCEFAERWGIKIIFRCAHSPSGNGITERCHRTVKLIVARSGCSVMEAVNLYNITPKDDVDAGSAPANMVYSYEVRVRGIGGDDEQSPGQYSSAEELWEEQKMTQSHSMDMCGTQTVQTKQKWKRTVSRKTRTLKQIGTED</sequence>
<gene>
    <name evidence="3" type="ORF">FJT64_016033</name>
</gene>
<feature type="domain" description="Integrase catalytic" evidence="2">
    <location>
        <begin position="17"/>
        <end position="188"/>
    </location>
</feature>
<evidence type="ECO:0000313" key="3">
    <source>
        <dbReference type="EMBL" id="KAF0313430.1"/>
    </source>
</evidence>
<organism evidence="3 4">
    <name type="scientific">Amphibalanus amphitrite</name>
    <name type="common">Striped barnacle</name>
    <name type="synonym">Balanus amphitrite</name>
    <dbReference type="NCBI Taxonomy" id="1232801"/>
    <lineage>
        <taxon>Eukaryota</taxon>
        <taxon>Metazoa</taxon>
        <taxon>Ecdysozoa</taxon>
        <taxon>Arthropoda</taxon>
        <taxon>Crustacea</taxon>
        <taxon>Multicrustacea</taxon>
        <taxon>Cirripedia</taxon>
        <taxon>Thoracica</taxon>
        <taxon>Thoracicalcarea</taxon>
        <taxon>Balanomorpha</taxon>
        <taxon>Balanoidea</taxon>
        <taxon>Balanidae</taxon>
        <taxon>Amphibalaninae</taxon>
        <taxon>Amphibalanus</taxon>
    </lineage>
</organism>
<feature type="compositionally biased region" description="Basic residues" evidence="1">
    <location>
        <begin position="213"/>
        <end position="225"/>
    </location>
</feature>
<dbReference type="PROSITE" id="PS50994">
    <property type="entry name" value="INTEGRASE"/>
    <property type="match status" value="1"/>
</dbReference>
<proteinExistence type="predicted"/>
<evidence type="ECO:0000259" key="2">
    <source>
        <dbReference type="PROSITE" id="PS50994"/>
    </source>
</evidence>
<dbReference type="InterPro" id="IPR001584">
    <property type="entry name" value="Integrase_cat-core"/>
</dbReference>
<comment type="caution">
    <text evidence="3">The sequence shown here is derived from an EMBL/GenBank/DDBJ whole genome shotgun (WGS) entry which is preliminary data.</text>
</comment>
<dbReference type="GO" id="GO:0003676">
    <property type="term" value="F:nucleic acid binding"/>
    <property type="evidence" value="ECO:0007669"/>
    <property type="project" value="InterPro"/>
</dbReference>
<dbReference type="EMBL" id="VIIS01000094">
    <property type="protein sequence ID" value="KAF0313430.1"/>
    <property type="molecule type" value="Genomic_DNA"/>
</dbReference>
<name>A0A6A4XAW6_AMPAM</name>
<dbReference type="InterPro" id="IPR036397">
    <property type="entry name" value="RNaseH_sf"/>
</dbReference>
<dbReference type="OrthoDB" id="6378490at2759"/>
<reference evidence="3 4" key="1">
    <citation type="submission" date="2019-07" db="EMBL/GenBank/DDBJ databases">
        <title>Draft genome assembly of a fouling barnacle, Amphibalanus amphitrite (Darwin, 1854): The first reference genome for Thecostraca.</title>
        <authorList>
            <person name="Kim W."/>
        </authorList>
    </citation>
    <scope>NUCLEOTIDE SEQUENCE [LARGE SCALE GENOMIC DNA]</scope>
    <source>
        <strain evidence="3">SNU_AA5</strain>
        <tissue evidence="3">Soma without cirri and trophi</tissue>
    </source>
</reference>
<dbReference type="SUPFAM" id="SSF53098">
    <property type="entry name" value="Ribonuclease H-like"/>
    <property type="match status" value="1"/>
</dbReference>
<feature type="compositionally biased region" description="Polar residues" evidence="1">
    <location>
        <begin position="195"/>
        <end position="212"/>
    </location>
</feature>
<dbReference type="GO" id="GO:0015074">
    <property type="term" value="P:DNA integration"/>
    <property type="evidence" value="ECO:0007669"/>
    <property type="project" value="InterPro"/>
</dbReference>
<dbReference type="InterPro" id="IPR012337">
    <property type="entry name" value="RNaseH-like_sf"/>
</dbReference>
<dbReference type="Gene3D" id="3.30.420.10">
    <property type="entry name" value="Ribonuclease H-like superfamily/Ribonuclease H"/>
    <property type="match status" value="1"/>
</dbReference>